<organism evidence="8 9">
    <name type="scientific">Bowmanella pacifica</name>
    <dbReference type="NCBI Taxonomy" id="502051"/>
    <lineage>
        <taxon>Bacteria</taxon>
        <taxon>Pseudomonadati</taxon>
        <taxon>Pseudomonadota</taxon>
        <taxon>Gammaproteobacteria</taxon>
        <taxon>Alteromonadales</taxon>
        <taxon>Alteromonadaceae</taxon>
        <taxon>Bowmanella</taxon>
    </lineage>
</organism>
<evidence type="ECO:0000256" key="4">
    <source>
        <dbReference type="ARBA" id="ARBA00023125"/>
    </source>
</evidence>
<reference evidence="8" key="1">
    <citation type="journal article" date="2014" name="Int. J. Syst. Evol. Microbiol.">
        <title>Complete genome sequence of Corynebacterium casei LMG S-19264T (=DSM 44701T), isolated from a smear-ripened cheese.</title>
        <authorList>
            <consortium name="US DOE Joint Genome Institute (JGI-PGF)"/>
            <person name="Walter F."/>
            <person name="Albersmeier A."/>
            <person name="Kalinowski J."/>
            <person name="Ruckert C."/>
        </authorList>
    </citation>
    <scope>NUCLEOTIDE SEQUENCE</scope>
    <source>
        <strain evidence="8">CGMCC 1.7086</strain>
    </source>
</reference>
<dbReference type="SUPFAM" id="SSF88946">
    <property type="entry name" value="Sigma2 domain of RNA polymerase sigma factors"/>
    <property type="match status" value="1"/>
</dbReference>
<comment type="caution">
    <text evidence="8">The sequence shown here is derived from an EMBL/GenBank/DDBJ whole genome shotgun (WGS) entry which is preliminary data.</text>
</comment>
<name>A0A918DGW4_9ALTE</name>
<evidence type="ECO:0000259" key="7">
    <source>
        <dbReference type="Pfam" id="PF08281"/>
    </source>
</evidence>
<dbReference type="Pfam" id="PF04542">
    <property type="entry name" value="Sigma70_r2"/>
    <property type="match status" value="1"/>
</dbReference>
<gene>
    <name evidence="8" type="ORF">GCM10010982_07370</name>
</gene>
<proteinExistence type="inferred from homology"/>
<protein>
    <submittedName>
        <fullName evidence="8">RNA polymerase sigma factor</fullName>
    </submittedName>
</protein>
<evidence type="ECO:0000313" key="9">
    <source>
        <dbReference type="Proteomes" id="UP000606935"/>
    </source>
</evidence>
<dbReference type="GO" id="GO:0006352">
    <property type="term" value="P:DNA-templated transcription initiation"/>
    <property type="evidence" value="ECO:0007669"/>
    <property type="project" value="InterPro"/>
</dbReference>
<dbReference type="InterPro" id="IPR036388">
    <property type="entry name" value="WH-like_DNA-bd_sf"/>
</dbReference>
<feature type="domain" description="RNA polymerase sigma-70 region 2" evidence="6">
    <location>
        <begin position="36"/>
        <end position="102"/>
    </location>
</feature>
<evidence type="ECO:0000256" key="3">
    <source>
        <dbReference type="ARBA" id="ARBA00023082"/>
    </source>
</evidence>
<dbReference type="InterPro" id="IPR013325">
    <property type="entry name" value="RNA_pol_sigma_r2"/>
</dbReference>
<accession>A0A918DGW4</accession>
<sequence length="187" mass="21698">MTLTIAIKSLLHIELSNEELMSRYVLSGEAALLARLYDNCARDLYHFLLTLSEPDLAADIAQKAWLKVMEKRHLYHSNGQFKAWLFTLARNLLMDEYRRTQRYPVLEESDICDEGSPSCSDGDILPAFSHALDNLPFYQREAFVLYQEGFGVQDIAQITGENQQTIKSRLRYAKQQLRQRLGEHREQ</sequence>
<comment type="similarity">
    <text evidence="1">Belongs to the sigma-70 factor family. ECF subfamily.</text>
</comment>
<dbReference type="Pfam" id="PF08281">
    <property type="entry name" value="Sigma70_r4_2"/>
    <property type="match status" value="1"/>
</dbReference>
<dbReference type="InterPro" id="IPR014284">
    <property type="entry name" value="RNA_pol_sigma-70_dom"/>
</dbReference>
<keyword evidence="3" id="KW-0731">Sigma factor</keyword>
<feature type="domain" description="RNA polymerase sigma factor 70 region 4 type 2" evidence="7">
    <location>
        <begin position="128"/>
        <end position="177"/>
    </location>
</feature>
<keyword evidence="5" id="KW-0804">Transcription</keyword>
<evidence type="ECO:0000256" key="5">
    <source>
        <dbReference type="ARBA" id="ARBA00023163"/>
    </source>
</evidence>
<evidence type="ECO:0000259" key="6">
    <source>
        <dbReference type="Pfam" id="PF04542"/>
    </source>
</evidence>
<dbReference type="InterPro" id="IPR007627">
    <property type="entry name" value="RNA_pol_sigma70_r2"/>
</dbReference>
<dbReference type="GO" id="GO:0016987">
    <property type="term" value="F:sigma factor activity"/>
    <property type="evidence" value="ECO:0007669"/>
    <property type="project" value="UniProtKB-KW"/>
</dbReference>
<keyword evidence="9" id="KW-1185">Reference proteome</keyword>
<dbReference type="InterPro" id="IPR039425">
    <property type="entry name" value="RNA_pol_sigma-70-like"/>
</dbReference>
<evidence type="ECO:0000256" key="2">
    <source>
        <dbReference type="ARBA" id="ARBA00023015"/>
    </source>
</evidence>
<dbReference type="PANTHER" id="PTHR43133:SF8">
    <property type="entry name" value="RNA POLYMERASE SIGMA FACTOR HI_1459-RELATED"/>
    <property type="match status" value="1"/>
</dbReference>
<evidence type="ECO:0000313" key="8">
    <source>
        <dbReference type="EMBL" id="GGO65475.1"/>
    </source>
</evidence>
<dbReference type="PANTHER" id="PTHR43133">
    <property type="entry name" value="RNA POLYMERASE ECF-TYPE SIGMA FACTO"/>
    <property type="match status" value="1"/>
</dbReference>
<dbReference type="AlphaFoldDB" id="A0A918DGW4"/>
<dbReference type="SUPFAM" id="SSF88659">
    <property type="entry name" value="Sigma3 and sigma4 domains of RNA polymerase sigma factors"/>
    <property type="match status" value="1"/>
</dbReference>
<dbReference type="RefSeq" id="WP_229702032.1">
    <property type="nucleotide sequence ID" value="NZ_BMLS01000001.1"/>
</dbReference>
<keyword evidence="2" id="KW-0805">Transcription regulation</keyword>
<dbReference type="EMBL" id="BMLS01000001">
    <property type="protein sequence ID" value="GGO65475.1"/>
    <property type="molecule type" value="Genomic_DNA"/>
</dbReference>
<dbReference type="NCBIfam" id="TIGR02937">
    <property type="entry name" value="sigma70-ECF"/>
    <property type="match status" value="1"/>
</dbReference>
<dbReference type="GO" id="GO:0003677">
    <property type="term" value="F:DNA binding"/>
    <property type="evidence" value="ECO:0007669"/>
    <property type="project" value="UniProtKB-KW"/>
</dbReference>
<dbReference type="Proteomes" id="UP000606935">
    <property type="component" value="Unassembled WGS sequence"/>
</dbReference>
<evidence type="ECO:0000256" key="1">
    <source>
        <dbReference type="ARBA" id="ARBA00010641"/>
    </source>
</evidence>
<dbReference type="InterPro" id="IPR013324">
    <property type="entry name" value="RNA_pol_sigma_r3/r4-like"/>
</dbReference>
<keyword evidence="4" id="KW-0238">DNA-binding</keyword>
<dbReference type="Gene3D" id="1.10.1740.10">
    <property type="match status" value="1"/>
</dbReference>
<dbReference type="Gene3D" id="1.10.10.10">
    <property type="entry name" value="Winged helix-like DNA-binding domain superfamily/Winged helix DNA-binding domain"/>
    <property type="match status" value="1"/>
</dbReference>
<reference evidence="8" key="2">
    <citation type="submission" date="2020-09" db="EMBL/GenBank/DDBJ databases">
        <authorList>
            <person name="Sun Q."/>
            <person name="Zhou Y."/>
        </authorList>
    </citation>
    <scope>NUCLEOTIDE SEQUENCE</scope>
    <source>
        <strain evidence="8">CGMCC 1.7086</strain>
    </source>
</reference>
<dbReference type="InterPro" id="IPR013249">
    <property type="entry name" value="RNA_pol_sigma70_r4_t2"/>
</dbReference>